<dbReference type="SUPFAM" id="SSF102462">
    <property type="entry name" value="Peptidyl-tRNA hydrolase II"/>
    <property type="match status" value="1"/>
</dbReference>
<organism evidence="1 2">
    <name type="scientific">Acetoanaerobium noterae</name>
    <dbReference type="NCBI Taxonomy" id="745369"/>
    <lineage>
        <taxon>Bacteria</taxon>
        <taxon>Bacillati</taxon>
        <taxon>Bacillota</taxon>
        <taxon>Clostridia</taxon>
        <taxon>Peptostreptococcales</taxon>
        <taxon>Filifactoraceae</taxon>
        <taxon>Acetoanaerobium</taxon>
    </lineage>
</organism>
<dbReference type="PIRSF" id="PIRSF033736">
    <property type="entry name" value="UCP033763"/>
    <property type="match status" value="1"/>
</dbReference>
<proteinExistence type="predicted"/>
<gene>
    <name evidence="1" type="ORF">SAMN02745120_2493</name>
</gene>
<evidence type="ECO:0008006" key="3">
    <source>
        <dbReference type="Google" id="ProtNLM"/>
    </source>
</evidence>
<evidence type="ECO:0000313" key="2">
    <source>
        <dbReference type="Proteomes" id="UP000243406"/>
    </source>
</evidence>
<dbReference type="OrthoDB" id="1045582at2"/>
<keyword evidence="2" id="KW-1185">Reference proteome</keyword>
<accession>A0A1T5CZ80</accession>
<dbReference type="InterPro" id="IPR018988">
    <property type="entry name" value="DUF2000"/>
</dbReference>
<reference evidence="2" key="1">
    <citation type="submission" date="2017-02" db="EMBL/GenBank/DDBJ databases">
        <authorList>
            <person name="Varghese N."/>
            <person name="Submissions S."/>
        </authorList>
    </citation>
    <scope>NUCLEOTIDE SEQUENCE [LARGE SCALE GENOMIC DNA]</scope>
    <source>
        <strain evidence="2">ATCC 35199</strain>
    </source>
</reference>
<dbReference type="AlphaFoldDB" id="A0A1T5CZ80"/>
<dbReference type="RefSeq" id="WP_079590268.1">
    <property type="nucleotide sequence ID" value="NZ_FUYN01000006.1"/>
</dbReference>
<dbReference type="Proteomes" id="UP000243406">
    <property type="component" value="Unassembled WGS sequence"/>
</dbReference>
<dbReference type="InterPro" id="IPR017021">
    <property type="entry name" value="UCP033763"/>
</dbReference>
<dbReference type="Gene3D" id="3.40.1490.10">
    <property type="entry name" value="Bit1"/>
    <property type="match status" value="1"/>
</dbReference>
<evidence type="ECO:0000313" key="1">
    <source>
        <dbReference type="EMBL" id="SKB64782.1"/>
    </source>
</evidence>
<protein>
    <recommendedName>
        <fullName evidence="3">DUF2000 domain-containing protein</fullName>
    </recommendedName>
</protein>
<sequence length="135" mass="15106">MKCVMIVNENLPRGIIANTTAALGISIASLQDGMTGKKLVDRNGRIHESITNVPIPILALPVNDVKVLYDNLLELNDEDLKVIGFNDVAQNSHHYEEYEARLLQTAKDNINYLGICRYGPKKKINRLTGSMKMLR</sequence>
<dbReference type="InterPro" id="IPR023476">
    <property type="entry name" value="Pep_tRNA_hydro_II_dom_sf"/>
</dbReference>
<dbReference type="Pfam" id="PF09391">
    <property type="entry name" value="DUF2000"/>
    <property type="match status" value="1"/>
</dbReference>
<name>A0A1T5CZ80_9FIRM</name>
<dbReference type="EMBL" id="FUYN01000006">
    <property type="protein sequence ID" value="SKB64782.1"/>
    <property type="molecule type" value="Genomic_DNA"/>
</dbReference>